<organism evidence="1 2">
    <name type="scientific">Perkinsus olseni</name>
    <name type="common">Perkinsus atlanticus</name>
    <dbReference type="NCBI Taxonomy" id="32597"/>
    <lineage>
        <taxon>Eukaryota</taxon>
        <taxon>Sar</taxon>
        <taxon>Alveolata</taxon>
        <taxon>Perkinsozoa</taxon>
        <taxon>Perkinsea</taxon>
        <taxon>Perkinsida</taxon>
        <taxon>Perkinsidae</taxon>
        <taxon>Perkinsus</taxon>
    </lineage>
</organism>
<dbReference type="Proteomes" id="UP000541610">
    <property type="component" value="Unassembled WGS sequence"/>
</dbReference>
<comment type="caution">
    <text evidence="1">The sequence shown here is derived from an EMBL/GenBank/DDBJ whole genome shotgun (WGS) entry which is preliminary data.</text>
</comment>
<name>A0A7J6P710_PEROL</name>
<reference evidence="1 2" key="1">
    <citation type="submission" date="2020-04" db="EMBL/GenBank/DDBJ databases">
        <title>Perkinsus olseni comparative genomics.</title>
        <authorList>
            <person name="Bogema D.R."/>
        </authorList>
    </citation>
    <scope>NUCLEOTIDE SEQUENCE [LARGE SCALE GENOMIC DNA]</scope>
    <source>
        <strain evidence="1">00978-12</strain>
    </source>
</reference>
<dbReference type="EMBL" id="JABANP010000068">
    <property type="protein sequence ID" value="KAF4691933.1"/>
    <property type="molecule type" value="Genomic_DNA"/>
</dbReference>
<sequence length="160" mass="16732">MAGSASTISVLESAYRRLGRGAQKLDTLLEHLRRLRTDDLVFTLNKLGAAGGGCRGKENFWSAAVAELRDRLDEMTPTHLGLTANILSALPGVEDSREEGEGSRAIDARDVARCLHAVAKNGGGSSMGRLLAASRNSGGMSYGNAQDCAMAAGALAKAEE</sequence>
<protein>
    <submittedName>
        <fullName evidence="1">Uncharacterized protein</fullName>
    </submittedName>
</protein>
<accession>A0A7J6P710</accession>
<proteinExistence type="predicted"/>
<gene>
    <name evidence="1" type="ORF">FOZ60_014421</name>
</gene>
<evidence type="ECO:0000313" key="1">
    <source>
        <dbReference type="EMBL" id="KAF4691933.1"/>
    </source>
</evidence>
<dbReference type="AlphaFoldDB" id="A0A7J6P710"/>
<evidence type="ECO:0000313" key="2">
    <source>
        <dbReference type="Proteomes" id="UP000541610"/>
    </source>
</evidence>